<feature type="domain" description="ACT" evidence="4">
    <location>
        <begin position="138"/>
        <end position="215"/>
    </location>
</feature>
<dbReference type="InterPro" id="IPR051257">
    <property type="entry name" value="Diverse_CBS-Domain"/>
</dbReference>
<dbReference type="PROSITE" id="PS51671">
    <property type="entry name" value="ACT"/>
    <property type="match status" value="1"/>
</dbReference>
<dbReference type="CDD" id="cd04584">
    <property type="entry name" value="CBS_pair_AcuB_like"/>
    <property type="match status" value="1"/>
</dbReference>
<keyword evidence="6" id="KW-1185">Reference proteome</keyword>
<dbReference type="Gene3D" id="3.10.580.10">
    <property type="entry name" value="CBS-domain"/>
    <property type="match status" value="1"/>
</dbReference>
<keyword evidence="1 2" id="KW-0129">CBS domain</keyword>
<dbReference type="Proteomes" id="UP000593802">
    <property type="component" value="Chromosome"/>
</dbReference>
<dbReference type="InterPro" id="IPR002912">
    <property type="entry name" value="ACT_dom"/>
</dbReference>
<dbReference type="PROSITE" id="PS51371">
    <property type="entry name" value="CBS"/>
    <property type="match status" value="2"/>
</dbReference>
<gene>
    <name evidence="5" type="ORF">skT53_34680</name>
</gene>
<evidence type="ECO:0000256" key="1">
    <source>
        <dbReference type="ARBA" id="ARBA00023122"/>
    </source>
</evidence>
<reference evidence="5 6" key="1">
    <citation type="submission" date="2020-08" db="EMBL/GenBank/DDBJ databases">
        <title>Complete Genome Sequence of Effusibacillus dendaii Strain skT53, Isolated from Farmland soil.</title>
        <authorList>
            <person name="Konishi T."/>
            <person name="Kawasaki H."/>
        </authorList>
    </citation>
    <scope>NUCLEOTIDE SEQUENCE [LARGE SCALE GENOMIC DNA]</scope>
    <source>
        <strain evidence="6">skT53</strain>
    </source>
</reference>
<evidence type="ECO:0000259" key="3">
    <source>
        <dbReference type="PROSITE" id="PS51371"/>
    </source>
</evidence>
<dbReference type="Gene3D" id="3.30.70.260">
    <property type="match status" value="1"/>
</dbReference>
<dbReference type="PANTHER" id="PTHR43080:SF2">
    <property type="entry name" value="CBS DOMAIN-CONTAINING PROTEIN"/>
    <property type="match status" value="1"/>
</dbReference>
<proteinExistence type="predicted"/>
<dbReference type="KEGG" id="eff:skT53_34680"/>
<dbReference type="InterPro" id="IPR045865">
    <property type="entry name" value="ACT-like_dom_sf"/>
</dbReference>
<dbReference type="SUPFAM" id="SSF55021">
    <property type="entry name" value="ACT-like"/>
    <property type="match status" value="1"/>
</dbReference>
<dbReference type="Pfam" id="PF01842">
    <property type="entry name" value="ACT"/>
    <property type="match status" value="1"/>
</dbReference>
<organism evidence="5 6">
    <name type="scientific">Effusibacillus dendaii</name>
    <dbReference type="NCBI Taxonomy" id="2743772"/>
    <lineage>
        <taxon>Bacteria</taxon>
        <taxon>Bacillati</taxon>
        <taxon>Bacillota</taxon>
        <taxon>Bacilli</taxon>
        <taxon>Bacillales</taxon>
        <taxon>Alicyclobacillaceae</taxon>
        <taxon>Effusibacillus</taxon>
    </lineage>
</organism>
<accession>A0A7I8DEB1</accession>
<dbReference type="AlphaFoldDB" id="A0A7I8DEB1"/>
<protein>
    <submittedName>
        <fullName evidence="5">Acetoin utilization protein AcuB</fullName>
    </submittedName>
</protein>
<dbReference type="InterPro" id="IPR046342">
    <property type="entry name" value="CBS_dom_sf"/>
</dbReference>
<dbReference type="InterPro" id="IPR000644">
    <property type="entry name" value="CBS_dom"/>
</dbReference>
<dbReference type="Pfam" id="PF00571">
    <property type="entry name" value="CBS"/>
    <property type="match status" value="2"/>
</dbReference>
<sequence>MLVEKVMTDKVLCVTPNTPIEEALAITTVNRIRHLPVVEGETLVGIVSDRDIRNAMPSTLGEEQIACLKDTPIRSIMQTEVITVHPLDFVEDAANILYQKRIGCLPVVGCGKLVGIITERDILHTLVEMMGVSSPSSRVEVEVPDKPGMLAAVTDFLRARNINVTSVMVFPSLTSKNQKSIVLRLKTMDPRGFIADVQNAGYTVVEPPVSNAEHA</sequence>
<evidence type="ECO:0000313" key="5">
    <source>
        <dbReference type="EMBL" id="BCJ88483.1"/>
    </source>
</evidence>
<feature type="domain" description="CBS" evidence="3">
    <location>
        <begin position="7"/>
        <end position="63"/>
    </location>
</feature>
<evidence type="ECO:0000259" key="4">
    <source>
        <dbReference type="PROSITE" id="PS51671"/>
    </source>
</evidence>
<dbReference type="SMART" id="SM00116">
    <property type="entry name" value="CBS"/>
    <property type="match status" value="2"/>
</dbReference>
<feature type="domain" description="CBS" evidence="3">
    <location>
        <begin position="77"/>
        <end position="134"/>
    </location>
</feature>
<evidence type="ECO:0000313" key="6">
    <source>
        <dbReference type="Proteomes" id="UP000593802"/>
    </source>
</evidence>
<dbReference type="RefSeq" id="WP_200759082.1">
    <property type="nucleotide sequence ID" value="NZ_AP023366.1"/>
</dbReference>
<dbReference type="SUPFAM" id="SSF54631">
    <property type="entry name" value="CBS-domain pair"/>
    <property type="match status" value="1"/>
</dbReference>
<evidence type="ECO:0000256" key="2">
    <source>
        <dbReference type="PROSITE-ProRule" id="PRU00703"/>
    </source>
</evidence>
<name>A0A7I8DEB1_9BACL</name>
<dbReference type="EMBL" id="AP023366">
    <property type="protein sequence ID" value="BCJ88483.1"/>
    <property type="molecule type" value="Genomic_DNA"/>
</dbReference>
<dbReference type="PANTHER" id="PTHR43080">
    <property type="entry name" value="CBS DOMAIN-CONTAINING PROTEIN CBSX3, MITOCHONDRIAL"/>
    <property type="match status" value="1"/>
</dbReference>